<dbReference type="Proteomes" id="UP001259347">
    <property type="component" value="Unassembled WGS sequence"/>
</dbReference>
<evidence type="ECO:0000313" key="3">
    <source>
        <dbReference type="Proteomes" id="UP001259347"/>
    </source>
</evidence>
<evidence type="ECO:0000259" key="1">
    <source>
        <dbReference type="Pfam" id="PF16571"/>
    </source>
</evidence>
<keyword evidence="3" id="KW-1185">Reference proteome</keyword>
<dbReference type="Pfam" id="PF16571">
    <property type="entry name" value="FBP_C"/>
    <property type="match status" value="1"/>
</dbReference>
<comment type="caution">
    <text evidence="2">The sequence shown here is derived from an EMBL/GenBank/DDBJ whole genome shotgun (WGS) entry which is preliminary data.</text>
</comment>
<dbReference type="InterPro" id="IPR032330">
    <property type="entry name" value="EF-G-binding_C"/>
</dbReference>
<dbReference type="EMBL" id="JAVDUM010000008">
    <property type="protein sequence ID" value="MDR6867405.1"/>
    <property type="molecule type" value="Genomic_DNA"/>
</dbReference>
<gene>
    <name evidence="2" type="ORF">J2Y69_002008</name>
</gene>
<evidence type="ECO:0000313" key="2">
    <source>
        <dbReference type="EMBL" id="MDR6867405.1"/>
    </source>
</evidence>
<accession>A0ABU1SCT9</accession>
<reference evidence="2 3" key="1">
    <citation type="submission" date="2023-07" db="EMBL/GenBank/DDBJ databases">
        <title>Sorghum-associated microbial communities from plants grown in Nebraska, USA.</title>
        <authorList>
            <person name="Schachtman D."/>
        </authorList>
    </citation>
    <scope>NUCLEOTIDE SEQUENCE [LARGE SCALE GENOMIC DNA]</scope>
    <source>
        <strain evidence="2 3">2980</strain>
    </source>
</reference>
<sequence length="171" mass="18973">MQRLSRADVRGALEHTVTTGRRIHLPADFDDLNWGMLDYLGWKDPRSPLRSYLLAVVDGRLEGLRLERVAPPQLTHGRAVMCNLCHFSRRFHEVSMFVTRNPSASRQKQLNAVGTMLCTDLDCAANVHTAPPQGPYDPPIADVIAARRAGLQSRVAAFIRSTRATTGSGRL</sequence>
<protein>
    <recommendedName>
        <fullName evidence="1">Elongation factor G-binding protein C-terminal treble-clef zinc-finger domain-containing protein</fullName>
    </recommendedName>
</protein>
<dbReference type="RefSeq" id="WP_310020175.1">
    <property type="nucleotide sequence ID" value="NZ_JAVDUM010000008.1"/>
</dbReference>
<feature type="domain" description="Elongation factor G-binding protein C-terminal treble-clef zinc-finger" evidence="1">
    <location>
        <begin position="21"/>
        <end position="161"/>
    </location>
</feature>
<name>A0ABU1SCT9_9MICO</name>
<organism evidence="2 3">
    <name type="scientific">Microbacterium resistens</name>
    <dbReference type="NCBI Taxonomy" id="156977"/>
    <lineage>
        <taxon>Bacteria</taxon>
        <taxon>Bacillati</taxon>
        <taxon>Actinomycetota</taxon>
        <taxon>Actinomycetes</taxon>
        <taxon>Micrococcales</taxon>
        <taxon>Microbacteriaceae</taxon>
        <taxon>Microbacterium</taxon>
    </lineage>
</organism>
<proteinExistence type="predicted"/>